<dbReference type="RefSeq" id="WP_147052429.1">
    <property type="nucleotide sequence ID" value="NZ_CP042437.1"/>
</dbReference>
<feature type="transmembrane region" description="Helical" evidence="1">
    <location>
        <begin position="12"/>
        <end position="30"/>
    </location>
</feature>
<sequence>MRFKPHFEKIRFIFGAIVVVTISGCFQIFGSGPATFIKKSFNPSKTKQAILFWKGGNATSGNSLQVSIKGAGDDLDKAEVGNVFTVDDDHGKARLNPKAIRLIWKSDRQLNIEYDVNLRTFIQLKRFNDDTIVYRTFKPVIPANHMD</sequence>
<proteinExistence type="predicted"/>
<organism evidence="2 3">
    <name type="scientific">Mucilaginibacter ginsenosidivorax</name>
    <dbReference type="NCBI Taxonomy" id="862126"/>
    <lineage>
        <taxon>Bacteria</taxon>
        <taxon>Pseudomonadati</taxon>
        <taxon>Bacteroidota</taxon>
        <taxon>Sphingobacteriia</taxon>
        <taxon>Sphingobacteriales</taxon>
        <taxon>Sphingobacteriaceae</taxon>
        <taxon>Mucilaginibacter</taxon>
    </lineage>
</organism>
<evidence type="ECO:0000313" key="3">
    <source>
        <dbReference type="Proteomes" id="UP000321362"/>
    </source>
</evidence>
<dbReference type="OrthoDB" id="767938at2"/>
<gene>
    <name evidence="2" type="ORF">FSB76_04725</name>
</gene>
<keyword evidence="1" id="KW-1133">Transmembrane helix</keyword>
<dbReference type="EMBL" id="CP042437">
    <property type="protein sequence ID" value="QEC75275.1"/>
    <property type="molecule type" value="Genomic_DNA"/>
</dbReference>
<dbReference type="KEGG" id="mgk:FSB76_04725"/>
<protein>
    <recommendedName>
        <fullName evidence="4">Lipoprotein</fullName>
    </recommendedName>
</protein>
<keyword evidence="3" id="KW-1185">Reference proteome</keyword>
<keyword evidence="1" id="KW-0812">Transmembrane</keyword>
<accession>A0A5B8VXD5</accession>
<evidence type="ECO:0000313" key="2">
    <source>
        <dbReference type="EMBL" id="QEC75275.1"/>
    </source>
</evidence>
<reference evidence="2 3" key="1">
    <citation type="journal article" date="2013" name="J. Microbiol.">
        <title>Mucilaginibacter ginsenosidivorax sp. nov., with ginsenoside converting activity isolated from sediment.</title>
        <authorList>
            <person name="Kim J.K."/>
            <person name="Choi T.E."/>
            <person name="Liu Q.M."/>
            <person name="Park H.Y."/>
            <person name="Yi T.H."/>
            <person name="Yoon M.H."/>
            <person name="Kim S.C."/>
            <person name="Im W.T."/>
        </authorList>
    </citation>
    <scope>NUCLEOTIDE SEQUENCE [LARGE SCALE GENOMIC DNA]</scope>
    <source>
        <strain evidence="2 3">KHI28</strain>
    </source>
</reference>
<evidence type="ECO:0008006" key="4">
    <source>
        <dbReference type="Google" id="ProtNLM"/>
    </source>
</evidence>
<dbReference type="AlphaFoldDB" id="A0A5B8VXD5"/>
<name>A0A5B8VXD5_9SPHI</name>
<dbReference type="PROSITE" id="PS51257">
    <property type="entry name" value="PROKAR_LIPOPROTEIN"/>
    <property type="match status" value="1"/>
</dbReference>
<dbReference type="Proteomes" id="UP000321362">
    <property type="component" value="Chromosome"/>
</dbReference>
<evidence type="ECO:0000256" key="1">
    <source>
        <dbReference type="SAM" id="Phobius"/>
    </source>
</evidence>
<keyword evidence="1" id="KW-0472">Membrane</keyword>